<dbReference type="PANTHER" id="PTHR43229:SF2">
    <property type="entry name" value="NODULATION PROTEIN J"/>
    <property type="match status" value="1"/>
</dbReference>
<feature type="transmembrane region" description="Helical" evidence="5">
    <location>
        <begin position="258"/>
        <end position="278"/>
    </location>
</feature>
<feature type="domain" description="ABC-2 type transporter transmembrane" evidence="6">
    <location>
        <begin position="2"/>
        <end position="220"/>
    </location>
</feature>
<protein>
    <submittedName>
        <fullName evidence="7">ABC-2 type transporter</fullName>
    </submittedName>
</protein>
<name>A0A1E7XBI8_9LACO</name>
<comment type="caution">
    <text evidence="7">The sequence shown here is derived from an EMBL/GenBank/DDBJ whole genome shotgun (WGS) entry which is preliminary data.</text>
</comment>
<keyword evidence="3 5" id="KW-1133">Transmembrane helix</keyword>
<evidence type="ECO:0000313" key="7">
    <source>
        <dbReference type="EMBL" id="OFA10493.1"/>
    </source>
</evidence>
<evidence type="ECO:0000256" key="4">
    <source>
        <dbReference type="ARBA" id="ARBA00023136"/>
    </source>
</evidence>
<reference evidence="7 8" key="1">
    <citation type="submission" date="2016-09" db="EMBL/GenBank/DDBJ databases">
        <title>Genome Sequence of Lactobacillus sunkii Strain CG01.</title>
        <authorList>
            <person name="Poehlein A."/>
            <person name="Gabris C."/>
            <person name="Bengelsdorf F.R."/>
            <person name="Duerre P."/>
            <person name="Daniel R."/>
        </authorList>
    </citation>
    <scope>NUCLEOTIDE SEQUENCE [LARGE SCALE GENOMIC DNA]</scope>
    <source>
        <strain evidence="7 8">CG_D</strain>
    </source>
</reference>
<dbReference type="PANTHER" id="PTHR43229">
    <property type="entry name" value="NODULATION PROTEIN J"/>
    <property type="match status" value="1"/>
</dbReference>
<sequence length="289" mass="32292">MMALCQRNLMLYFKNKTSIFFSLLGAMISFVLFVVFLKQNMVEQWHQMPDATKMMDLWLIGGTLSVTAITTTLSILARMVLDESRGVLKDFYLTNTSTFKIKLSYMLSAALIGFVMQLVMLALMLTYFALVDQLAVPWSKSIDLIVVALAGSFLAVAVNMIFVQFIHRVETMSAFESIVGAASGFLVGTYIPMGALPQFAQAIIKLTPGAYISALYRQIMMGPKVDTIFSGSHLETAFNQSMGIQLKWTHLLTMDQTYLIIGFIFIAGILFIFVTELVKKRQNGMTIID</sequence>
<keyword evidence="4 5" id="KW-0472">Membrane</keyword>
<dbReference type="Proteomes" id="UP000177010">
    <property type="component" value="Unassembled WGS sequence"/>
</dbReference>
<feature type="transmembrane region" description="Helical" evidence="5">
    <location>
        <begin position="20"/>
        <end position="37"/>
    </location>
</feature>
<feature type="transmembrane region" description="Helical" evidence="5">
    <location>
        <begin position="174"/>
        <end position="191"/>
    </location>
</feature>
<evidence type="ECO:0000259" key="6">
    <source>
        <dbReference type="Pfam" id="PF01061"/>
    </source>
</evidence>
<accession>A0A1E7XBI8</accession>
<dbReference type="Pfam" id="PF01061">
    <property type="entry name" value="ABC2_membrane"/>
    <property type="match status" value="1"/>
</dbReference>
<dbReference type="GO" id="GO:0140359">
    <property type="term" value="F:ABC-type transporter activity"/>
    <property type="evidence" value="ECO:0007669"/>
    <property type="project" value="InterPro"/>
</dbReference>
<organism evidence="7 8">
    <name type="scientific">Lentilactobacillus sunkii</name>
    <dbReference type="NCBI Taxonomy" id="481719"/>
    <lineage>
        <taxon>Bacteria</taxon>
        <taxon>Bacillati</taxon>
        <taxon>Bacillota</taxon>
        <taxon>Bacilli</taxon>
        <taxon>Lactobacillales</taxon>
        <taxon>Lactobacillaceae</taxon>
        <taxon>Lentilactobacillus</taxon>
    </lineage>
</organism>
<dbReference type="RefSeq" id="WP_070368094.1">
    <property type="nucleotide sequence ID" value="NZ_JAZHVW010000011.1"/>
</dbReference>
<dbReference type="InterPro" id="IPR013525">
    <property type="entry name" value="ABC2_TM"/>
</dbReference>
<keyword evidence="2 5" id="KW-0812">Transmembrane</keyword>
<feature type="transmembrane region" description="Helical" evidence="5">
    <location>
        <begin position="142"/>
        <end position="162"/>
    </location>
</feature>
<comment type="subcellular location">
    <subcellularLocation>
        <location evidence="1">Membrane</location>
        <topology evidence="1">Multi-pass membrane protein</topology>
    </subcellularLocation>
</comment>
<gene>
    <name evidence="7" type="ORF">LASUN_17210</name>
</gene>
<dbReference type="STRING" id="481719.LASUN_17210"/>
<feature type="transmembrane region" description="Helical" evidence="5">
    <location>
        <begin position="57"/>
        <end position="81"/>
    </location>
</feature>
<dbReference type="EMBL" id="MIQE01000019">
    <property type="protein sequence ID" value="OFA10493.1"/>
    <property type="molecule type" value="Genomic_DNA"/>
</dbReference>
<feature type="transmembrane region" description="Helical" evidence="5">
    <location>
        <begin position="102"/>
        <end position="130"/>
    </location>
</feature>
<dbReference type="InterPro" id="IPR051784">
    <property type="entry name" value="Nod_factor_ABC_transporter"/>
</dbReference>
<evidence type="ECO:0000313" key="8">
    <source>
        <dbReference type="Proteomes" id="UP000177010"/>
    </source>
</evidence>
<dbReference type="GO" id="GO:0016020">
    <property type="term" value="C:membrane"/>
    <property type="evidence" value="ECO:0007669"/>
    <property type="project" value="UniProtKB-SubCell"/>
</dbReference>
<evidence type="ECO:0000256" key="2">
    <source>
        <dbReference type="ARBA" id="ARBA00022692"/>
    </source>
</evidence>
<dbReference type="AlphaFoldDB" id="A0A1E7XBI8"/>
<evidence type="ECO:0000256" key="3">
    <source>
        <dbReference type="ARBA" id="ARBA00022989"/>
    </source>
</evidence>
<evidence type="ECO:0000256" key="1">
    <source>
        <dbReference type="ARBA" id="ARBA00004141"/>
    </source>
</evidence>
<evidence type="ECO:0000256" key="5">
    <source>
        <dbReference type="SAM" id="Phobius"/>
    </source>
</evidence>
<proteinExistence type="predicted"/>